<reference evidence="2" key="1">
    <citation type="submission" date="2021-02" db="EMBL/GenBank/DDBJ databases">
        <title>Neisseriaceae sp. 26B isolated from the cloaca of a Common Toad-headed Turtle (Mesoclemmys nasuta).</title>
        <authorList>
            <person name="Spergser J."/>
            <person name="Busse H.-J."/>
        </authorList>
    </citation>
    <scope>NUCLEOTIDE SEQUENCE</scope>
    <source>
        <strain evidence="2">26B</strain>
    </source>
</reference>
<sequence>MEQNEQINLIDAFTAEQKDEAEAQIALRQKETDFDIREYPVEVIVKKFTDKIEGDKAEIFVPDYQRELVWSEAQQSRFIESILLNLPIPYLYVADITSGEDAGRLEIVDGSQRIRTLVRFMGNELKLDRLEILDKLIGFRFKDLPLPRQLRFGRKTLRMIELIEVDEEARRQLFDRLNSGGSKLEDMEKRMGSRDGQFLTFIRGLSDVQEFKDLCPISDARVKRREYPELVLRFFAYRDQYENFDRRVDEFLDNYLDDKNQNGFDSAAFESSFMGMLSFVRQHFPYHFRKNANNSSVPRIRFEAIAIGVALALAENPNIQPGNMDWLDSEMFRYLTRSDASNSRPRVINRINFVRDSLLGRDIEWANGVEPTV</sequence>
<dbReference type="KEGG" id="ptes:JQU52_09580"/>
<proteinExistence type="predicted"/>
<evidence type="ECO:0000313" key="3">
    <source>
        <dbReference type="Proteomes" id="UP000653156"/>
    </source>
</evidence>
<organism evidence="2 3">
    <name type="scientific">Paralysiella testudinis</name>
    <dbReference type="NCBI Taxonomy" id="2809020"/>
    <lineage>
        <taxon>Bacteria</taxon>
        <taxon>Pseudomonadati</taxon>
        <taxon>Pseudomonadota</taxon>
        <taxon>Betaproteobacteria</taxon>
        <taxon>Neisseriales</taxon>
        <taxon>Neisseriaceae</taxon>
        <taxon>Paralysiella</taxon>
    </lineage>
</organism>
<dbReference type="RefSeq" id="WP_230338266.1">
    <property type="nucleotide sequence ID" value="NZ_CP069798.1"/>
</dbReference>
<feature type="domain" description="GmrSD restriction endonucleases N-terminal" evidence="1">
    <location>
        <begin position="54"/>
        <end position="190"/>
    </location>
</feature>
<dbReference type="AlphaFoldDB" id="A0A892ZDG3"/>
<evidence type="ECO:0000259" key="1">
    <source>
        <dbReference type="Pfam" id="PF03235"/>
    </source>
</evidence>
<dbReference type="Proteomes" id="UP000653156">
    <property type="component" value="Chromosome"/>
</dbReference>
<keyword evidence="3" id="KW-1185">Reference proteome</keyword>
<dbReference type="PANTHER" id="PTHR39639">
    <property type="entry name" value="CHROMOSOME 16, WHOLE GENOME SHOTGUN SEQUENCE"/>
    <property type="match status" value="1"/>
</dbReference>
<dbReference type="InterPro" id="IPR004919">
    <property type="entry name" value="GmrSD_N"/>
</dbReference>
<dbReference type="PANTHER" id="PTHR39639:SF1">
    <property type="entry name" value="DUF262 DOMAIN-CONTAINING PROTEIN"/>
    <property type="match status" value="1"/>
</dbReference>
<protein>
    <submittedName>
        <fullName evidence="2">DUF262 domain-containing protein</fullName>
    </submittedName>
</protein>
<gene>
    <name evidence="2" type="ORF">JQU52_09580</name>
</gene>
<dbReference type="EMBL" id="CP069798">
    <property type="protein sequence ID" value="QRQ80982.1"/>
    <property type="molecule type" value="Genomic_DNA"/>
</dbReference>
<accession>A0A892ZDG3</accession>
<evidence type="ECO:0000313" key="2">
    <source>
        <dbReference type="EMBL" id="QRQ80982.1"/>
    </source>
</evidence>
<name>A0A892ZDG3_9NEIS</name>
<dbReference type="Pfam" id="PF03235">
    <property type="entry name" value="GmrSD_N"/>
    <property type="match status" value="1"/>
</dbReference>